<protein>
    <submittedName>
        <fullName evidence="1">Uncharacterized protein</fullName>
    </submittedName>
</protein>
<dbReference type="OrthoDB" id="9800877at2"/>
<accession>A0A4V1E0G3</accession>
<dbReference type="Proteomes" id="UP000298631">
    <property type="component" value="Chromosome"/>
</dbReference>
<gene>
    <name evidence="1" type="ORF">EOK75_01070</name>
</gene>
<evidence type="ECO:0000313" key="1">
    <source>
        <dbReference type="EMBL" id="QCO54534.1"/>
    </source>
</evidence>
<organism evidence="1 2">
    <name type="scientific">Pseudorhodobacter turbinis</name>
    <dbReference type="NCBI Taxonomy" id="2500533"/>
    <lineage>
        <taxon>Bacteria</taxon>
        <taxon>Pseudomonadati</taxon>
        <taxon>Pseudomonadota</taxon>
        <taxon>Alphaproteobacteria</taxon>
        <taxon>Rhodobacterales</taxon>
        <taxon>Paracoccaceae</taxon>
        <taxon>Pseudorhodobacter</taxon>
    </lineage>
</organism>
<evidence type="ECO:0000313" key="2">
    <source>
        <dbReference type="Proteomes" id="UP000298631"/>
    </source>
</evidence>
<dbReference type="EMBL" id="CP039964">
    <property type="protein sequence ID" value="QCO54534.1"/>
    <property type="molecule type" value="Genomic_DNA"/>
</dbReference>
<dbReference type="KEGG" id="pseb:EOK75_01070"/>
<keyword evidence="2" id="KW-1185">Reference proteome</keyword>
<reference evidence="1 2" key="1">
    <citation type="submission" date="2019-05" db="EMBL/GenBank/DDBJ databases">
        <title>Pseudorhodobacter turbinis sp. nov., isolated from the gut of the Korean turban shell.</title>
        <authorList>
            <person name="Jeong Y.-S."/>
            <person name="Kang W.-R."/>
            <person name="Bae J.-W."/>
        </authorList>
    </citation>
    <scope>NUCLEOTIDE SEQUENCE [LARGE SCALE GENOMIC DNA]</scope>
    <source>
        <strain evidence="1 2">S12M18</strain>
    </source>
</reference>
<name>A0A4V1E0G3_9RHOB</name>
<sequence length="59" mass="6506">MVWLPYMGADIPESTLFGGCGRAMKTLSPLIERVEVDIRRVTVLADPWHSGPAARPALR</sequence>
<dbReference type="AlphaFoldDB" id="A0A4V1E0G3"/>
<proteinExistence type="predicted"/>